<protein>
    <submittedName>
        <fullName evidence="3">Methyltransferase</fullName>
    </submittedName>
</protein>
<dbReference type="SMART" id="SM00028">
    <property type="entry name" value="TPR"/>
    <property type="match status" value="3"/>
</dbReference>
<sequence length="703" mass="75845">MDDMERARGLFERALEHHNAGNLETAEALYREAAVLAPTRVSVLQNLAATVLSQLRFAEAQSLFERVLALDPTNDNAREGQAYCLRMLAVEQARDAAGRDAPMRPEEAGLLREHALLLETQGRLQDALQSYRAACIALPDDLATATRYAGVLLKLGHTADGIEGFRRLLADPEAPAGAGEYFVQLVLELRIAPEGQPPALEDLLVRALRECWGAPEVIAPLLLRVLRDRPHFAACLRAANAGPDAFAAAPDIDPLQRDPVLHALLVSTVVPDPDVERVLTLLRHRLLVATSAPSSVAGLRLPDLAFRIALARQCHLNGFVYARSAGESTLLGTLSARLHEALASGAVVPPEWVCALAAYGELGELDPAGLLLRAHAWPAELRALLDLHIRNRQQLGSQLARIPRLTAIRDATSQAVRTEFEAGPHPPEAAAPRRTPRSFAAYVAGRLGMVGTVDESVARRRKALVAGCGTGRHPIELASLVPDMDVLGIDLSLPSLGRAARAASALALPNLNFAQADILEMGGWKVRYDLIEACGVLHYLDDPLRGLRILRGLLEPDGLLRLALFSREGRRPVLAARAIAAEGGFTAAPDSLRALRQRLLALPQDAPARGVVALADFHSTSACRHLLFPAREHAFDLASIAELVAAADMDLLGIEASAAQRGAFRAHFAPHVSLRDLDAWEELEQAMPDIFDGMIHVWARLGG</sequence>
<evidence type="ECO:0000256" key="1">
    <source>
        <dbReference type="PROSITE-ProRule" id="PRU00339"/>
    </source>
</evidence>
<gene>
    <name evidence="3" type="ORF">ACFO3Q_16295</name>
</gene>
<dbReference type="Pfam" id="PF08242">
    <property type="entry name" value="Methyltransf_12"/>
    <property type="match status" value="1"/>
</dbReference>
<reference evidence="4" key="1">
    <citation type="journal article" date="2019" name="Int. J. Syst. Evol. Microbiol.">
        <title>The Global Catalogue of Microorganisms (GCM) 10K type strain sequencing project: providing services to taxonomists for standard genome sequencing and annotation.</title>
        <authorList>
            <consortium name="The Broad Institute Genomics Platform"/>
            <consortium name="The Broad Institute Genome Sequencing Center for Infectious Disease"/>
            <person name="Wu L."/>
            <person name="Ma J."/>
        </authorList>
    </citation>
    <scope>NUCLEOTIDE SEQUENCE [LARGE SCALE GENOMIC DNA]</scope>
    <source>
        <strain evidence="4">CGMCC 1.13574</strain>
    </source>
</reference>
<dbReference type="CDD" id="cd02440">
    <property type="entry name" value="AdoMet_MTases"/>
    <property type="match status" value="1"/>
</dbReference>
<dbReference type="PANTHER" id="PTHR43861">
    <property type="entry name" value="TRANS-ACONITATE 2-METHYLTRANSFERASE-RELATED"/>
    <property type="match status" value="1"/>
</dbReference>
<name>A0ABV9NRF9_9GAMM</name>
<dbReference type="PROSITE" id="PS50005">
    <property type="entry name" value="TPR"/>
    <property type="match status" value="1"/>
</dbReference>
<feature type="domain" description="Methyltransferase type 12" evidence="2">
    <location>
        <begin position="465"/>
        <end position="560"/>
    </location>
</feature>
<dbReference type="InterPro" id="IPR013217">
    <property type="entry name" value="Methyltransf_12"/>
</dbReference>
<dbReference type="Gene3D" id="1.25.40.10">
    <property type="entry name" value="Tetratricopeptide repeat domain"/>
    <property type="match status" value="2"/>
</dbReference>
<keyword evidence="4" id="KW-1185">Reference proteome</keyword>
<evidence type="ECO:0000313" key="3">
    <source>
        <dbReference type="EMBL" id="MFC4729731.1"/>
    </source>
</evidence>
<keyword evidence="3" id="KW-0489">Methyltransferase</keyword>
<feature type="repeat" description="TPR" evidence="1">
    <location>
        <begin position="41"/>
        <end position="74"/>
    </location>
</feature>
<dbReference type="InterPro" id="IPR011990">
    <property type="entry name" value="TPR-like_helical_dom_sf"/>
</dbReference>
<dbReference type="RefSeq" id="WP_377005872.1">
    <property type="nucleotide sequence ID" value="NZ_JBHSGG010000049.1"/>
</dbReference>
<dbReference type="Gene3D" id="3.40.50.150">
    <property type="entry name" value="Vaccinia Virus protein VP39"/>
    <property type="match status" value="1"/>
</dbReference>
<dbReference type="Proteomes" id="UP001595892">
    <property type="component" value="Unassembled WGS sequence"/>
</dbReference>
<accession>A0ABV9NRF9</accession>
<keyword evidence="1" id="KW-0802">TPR repeat</keyword>
<keyword evidence="3" id="KW-0808">Transferase</keyword>
<organism evidence="3 4">
    <name type="scientific">Coralloluteibacterium thermophilum</name>
    <dbReference type="NCBI Taxonomy" id="2707049"/>
    <lineage>
        <taxon>Bacteria</taxon>
        <taxon>Pseudomonadati</taxon>
        <taxon>Pseudomonadota</taxon>
        <taxon>Gammaproteobacteria</taxon>
        <taxon>Lysobacterales</taxon>
        <taxon>Lysobacteraceae</taxon>
        <taxon>Coralloluteibacterium</taxon>
    </lineage>
</organism>
<dbReference type="PANTHER" id="PTHR43861:SF1">
    <property type="entry name" value="TRANS-ACONITATE 2-METHYLTRANSFERASE"/>
    <property type="match status" value="1"/>
</dbReference>
<proteinExistence type="predicted"/>
<evidence type="ECO:0000313" key="4">
    <source>
        <dbReference type="Proteomes" id="UP001595892"/>
    </source>
</evidence>
<dbReference type="SUPFAM" id="SSF53335">
    <property type="entry name" value="S-adenosyl-L-methionine-dependent methyltransferases"/>
    <property type="match status" value="1"/>
</dbReference>
<dbReference type="SUPFAM" id="SSF48452">
    <property type="entry name" value="TPR-like"/>
    <property type="match status" value="1"/>
</dbReference>
<dbReference type="GO" id="GO:0008168">
    <property type="term" value="F:methyltransferase activity"/>
    <property type="evidence" value="ECO:0007669"/>
    <property type="project" value="UniProtKB-KW"/>
</dbReference>
<dbReference type="GO" id="GO:0032259">
    <property type="term" value="P:methylation"/>
    <property type="evidence" value="ECO:0007669"/>
    <property type="project" value="UniProtKB-KW"/>
</dbReference>
<dbReference type="EMBL" id="JBHSGG010000049">
    <property type="protein sequence ID" value="MFC4729731.1"/>
    <property type="molecule type" value="Genomic_DNA"/>
</dbReference>
<evidence type="ECO:0000259" key="2">
    <source>
        <dbReference type="Pfam" id="PF08242"/>
    </source>
</evidence>
<dbReference type="InterPro" id="IPR019734">
    <property type="entry name" value="TPR_rpt"/>
</dbReference>
<dbReference type="InterPro" id="IPR029063">
    <property type="entry name" value="SAM-dependent_MTases_sf"/>
</dbReference>
<comment type="caution">
    <text evidence="3">The sequence shown here is derived from an EMBL/GenBank/DDBJ whole genome shotgun (WGS) entry which is preliminary data.</text>
</comment>